<gene>
    <name evidence="8" type="ORF">BCV69DRAFT_2533</name>
</gene>
<dbReference type="CDD" id="cd00066">
    <property type="entry name" value="G-alpha"/>
    <property type="match status" value="1"/>
</dbReference>
<sequence>MGNCGSAEDANSPGAMLSKDLDRAIREDEKRQTKEVKLLLLGAGESGKSTILKSMRLIHNIPFTSAEREIYRRLVFMNIVNGIRSLLEAMEEWGEPLGSQENASYLPLFISFPDIAQGEPYPREYYEALLALWNDTGVQAAHRRAHEIALPENLPYYFASLDRLWQPQYEPSDADLLRCRNKTTGIIETVFPLDGKTYRIFDVGGQRSERKKWIHCFENVTAVLFIVALSGYDSCLVEDQESNQMQEALMLFESIANSKWFVRTSMIVFLNKVDLFKEKIKYSSIKEYFPDFPDEEDDRDVEAAQQYFKRRFLKCNRSKSKEVYPNFTNATDPGLLRVVMASVTDIILTSSLRDNML</sequence>
<dbReference type="GO" id="GO:0005834">
    <property type="term" value="C:heterotrimeric G-protein complex"/>
    <property type="evidence" value="ECO:0007669"/>
    <property type="project" value="TreeGrafter"/>
</dbReference>
<dbReference type="PANTHER" id="PTHR10218">
    <property type="entry name" value="GTP-BINDING PROTEIN ALPHA SUBUNIT"/>
    <property type="match status" value="1"/>
</dbReference>
<dbReference type="InterPro" id="IPR001019">
    <property type="entry name" value="Gprotein_alpha_su"/>
</dbReference>
<keyword evidence="9" id="KW-1185">Reference proteome</keyword>
<evidence type="ECO:0000256" key="7">
    <source>
        <dbReference type="PIRSR" id="PIRSR601019-2"/>
    </source>
</evidence>
<dbReference type="GO" id="GO:0007186">
    <property type="term" value="P:G protein-coupled receptor signaling pathway"/>
    <property type="evidence" value="ECO:0007669"/>
    <property type="project" value="InterPro"/>
</dbReference>
<feature type="binding site" evidence="6">
    <location>
        <begin position="45"/>
        <end position="50"/>
    </location>
    <ligand>
        <name>GTP</name>
        <dbReference type="ChEBI" id="CHEBI:37565"/>
    </ligand>
</feature>
<dbReference type="GO" id="GO:0001664">
    <property type="term" value="F:G protein-coupled receptor binding"/>
    <property type="evidence" value="ECO:0007669"/>
    <property type="project" value="TreeGrafter"/>
</dbReference>
<evidence type="ECO:0000256" key="6">
    <source>
        <dbReference type="PIRSR" id="PIRSR601019-1"/>
    </source>
</evidence>
<evidence type="ECO:0000313" key="8">
    <source>
        <dbReference type="EMBL" id="PWN23552.1"/>
    </source>
</evidence>
<evidence type="ECO:0000256" key="3">
    <source>
        <dbReference type="ARBA" id="ARBA00022842"/>
    </source>
</evidence>
<keyword evidence="2 6" id="KW-0547">Nucleotide-binding</keyword>
<feature type="binding site" evidence="6">
    <location>
        <position position="330"/>
    </location>
    <ligand>
        <name>GTP</name>
        <dbReference type="ChEBI" id="CHEBI:37565"/>
    </ligand>
</feature>
<dbReference type="GO" id="GO:0003924">
    <property type="term" value="F:GTPase activity"/>
    <property type="evidence" value="ECO:0007669"/>
    <property type="project" value="InterPro"/>
</dbReference>
<dbReference type="EMBL" id="KZ819321">
    <property type="protein sequence ID" value="PWN23552.1"/>
    <property type="molecule type" value="Genomic_DNA"/>
</dbReference>
<dbReference type="Gene3D" id="1.10.400.10">
    <property type="entry name" value="GI Alpha 1, domain 2-like"/>
    <property type="match status" value="1"/>
</dbReference>
<dbReference type="PRINTS" id="PR00318">
    <property type="entry name" value="GPROTEINA"/>
</dbReference>
<dbReference type="Proteomes" id="UP000245942">
    <property type="component" value="Unassembled WGS sequence"/>
</dbReference>
<evidence type="ECO:0000256" key="5">
    <source>
        <dbReference type="ARBA" id="ARBA00023224"/>
    </source>
</evidence>
<feature type="binding site" evidence="6">
    <location>
        <begin position="202"/>
        <end position="206"/>
    </location>
    <ligand>
        <name>GTP</name>
        <dbReference type="ChEBI" id="CHEBI:37565"/>
    </ligand>
</feature>
<proteinExistence type="predicted"/>
<dbReference type="PROSITE" id="PS51882">
    <property type="entry name" value="G_ALPHA"/>
    <property type="match status" value="1"/>
</dbReference>
<dbReference type="SUPFAM" id="SSF52540">
    <property type="entry name" value="P-loop containing nucleoside triphosphate hydrolases"/>
    <property type="match status" value="1"/>
</dbReference>
<keyword evidence="1 7" id="KW-0479">Metal-binding</keyword>
<dbReference type="FunFam" id="3.40.50.300:FF:000563">
    <property type="entry name" value="Guanine nucleotide-binding protein alpha subunit"/>
    <property type="match status" value="1"/>
</dbReference>
<dbReference type="OrthoDB" id="5817230at2759"/>
<dbReference type="Gene3D" id="3.40.50.300">
    <property type="entry name" value="P-loop containing nucleotide triphosphate hydrolases"/>
    <property type="match status" value="1"/>
</dbReference>
<dbReference type="InterPro" id="IPR027417">
    <property type="entry name" value="P-loop_NTPase"/>
</dbReference>
<dbReference type="GO" id="GO:0005525">
    <property type="term" value="F:GTP binding"/>
    <property type="evidence" value="ECO:0007669"/>
    <property type="project" value="UniProtKB-KW"/>
</dbReference>
<name>A0A316UEC9_9BASI</name>
<dbReference type="SUPFAM" id="SSF47895">
    <property type="entry name" value="Transducin (alpha subunit), insertion domain"/>
    <property type="match status" value="1"/>
</dbReference>
<dbReference type="GO" id="GO:0031683">
    <property type="term" value="F:G-protein beta/gamma-subunit complex binding"/>
    <property type="evidence" value="ECO:0007669"/>
    <property type="project" value="InterPro"/>
</dbReference>
<feature type="binding site" evidence="7">
    <location>
        <position position="183"/>
    </location>
    <ligand>
        <name>Mg(2+)</name>
        <dbReference type="ChEBI" id="CHEBI:18420"/>
    </ligand>
</feature>
<dbReference type="SMART" id="SM00275">
    <property type="entry name" value="G_alpha"/>
    <property type="match status" value="1"/>
</dbReference>
<dbReference type="GeneID" id="37012245"/>
<dbReference type="InterPro" id="IPR011025">
    <property type="entry name" value="GproteinA_insert"/>
</dbReference>
<protein>
    <submittedName>
        <fullName evidence="8">Putative guanine nucleotide-binding protein alpha-2 subunit</fullName>
    </submittedName>
</protein>
<dbReference type="GO" id="GO:0046872">
    <property type="term" value="F:metal ion binding"/>
    <property type="evidence" value="ECO:0007669"/>
    <property type="project" value="UniProtKB-KW"/>
</dbReference>
<keyword evidence="4 6" id="KW-0342">GTP-binding</keyword>
<organism evidence="8 9">
    <name type="scientific">Pseudomicrostroma glucosiphilum</name>
    <dbReference type="NCBI Taxonomy" id="1684307"/>
    <lineage>
        <taxon>Eukaryota</taxon>
        <taxon>Fungi</taxon>
        <taxon>Dikarya</taxon>
        <taxon>Basidiomycota</taxon>
        <taxon>Ustilaginomycotina</taxon>
        <taxon>Exobasidiomycetes</taxon>
        <taxon>Microstromatales</taxon>
        <taxon>Microstromatales incertae sedis</taxon>
        <taxon>Pseudomicrostroma</taxon>
    </lineage>
</organism>
<evidence type="ECO:0000313" key="9">
    <source>
        <dbReference type="Proteomes" id="UP000245942"/>
    </source>
</evidence>
<dbReference type="Pfam" id="PF00503">
    <property type="entry name" value="G-alpha"/>
    <property type="match status" value="1"/>
</dbReference>
<accession>A0A316UEC9</accession>
<dbReference type="GO" id="GO:0005737">
    <property type="term" value="C:cytoplasm"/>
    <property type="evidence" value="ECO:0007669"/>
    <property type="project" value="TreeGrafter"/>
</dbReference>
<dbReference type="STRING" id="1684307.A0A316UEC9"/>
<dbReference type="AlphaFoldDB" id="A0A316UEC9"/>
<feature type="binding site" evidence="6">
    <location>
        <begin position="271"/>
        <end position="274"/>
    </location>
    <ligand>
        <name>GTP</name>
        <dbReference type="ChEBI" id="CHEBI:37565"/>
    </ligand>
</feature>
<reference evidence="8 9" key="1">
    <citation type="journal article" date="2018" name="Mol. Biol. Evol.">
        <title>Broad Genomic Sampling Reveals a Smut Pathogenic Ancestry of the Fungal Clade Ustilaginomycotina.</title>
        <authorList>
            <person name="Kijpornyongpan T."/>
            <person name="Mondo S.J."/>
            <person name="Barry K."/>
            <person name="Sandor L."/>
            <person name="Lee J."/>
            <person name="Lipzen A."/>
            <person name="Pangilinan J."/>
            <person name="LaButti K."/>
            <person name="Hainaut M."/>
            <person name="Henrissat B."/>
            <person name="Grigoriev I.V."/>
            <person name="Spatafora J.W."/>
            <person name="Aime M.C."/>
        </authorList>
    </citation>
    <scope>NUCLEOTIDE SEQUENCE [LARGE SCALE GENOMIC DNA]</scope>
    <source>
        <strain evidence="8 9">MCA 4718</strain>
    </source>
</reference>
<evidence type="ECO:0000256" key="1">
    <source>
        <dbReference type="ARBA" id="ARBA00022723"/>
    </source>
</evidence>
<dbReference type="GO" id="GO:0000750">
    <property type="term" value="P:pheromone-dependent signal transduction involved in conjugation with cellular fusion"/>
    <property type="evidence" value="ECO:0007669"/>
    <property type="project" value="TreeGrafter"/>
</dbReference>
<keyword evidence="3 7" id="KW-0460">Magnesium</keyword>
<keyword evidence="5" id="KW-0807">Transducer</keyword>
<feature type="binding site" evidence="7">
    <location>
        <position position="49"/>
    </location>
    <ligand>
        <name>Mg(2+)</name>
        <dbReference type="ChEBI" id="CHEBI:18420"/>
    </ligand>
</feature>
<feature type="binding site" evidence="6">
    <location>
        <begin position="177"/>
        <end position="183"/>
    </location>
    <ligand>
        <name>GTP</name>
        <dbReference type="ChEBI" id="CHEBI:37565"/>
    </ligand>
</feature>
<evidence type="ECO:0000256" key="4">
    <source>
        <dbReference type="ARBA" id="ARBA00023134"/>
    </source>
</evidence>
<dbReference type="PANTHER" id="PTHR10218:SF242">
    <property type="entry name" value="GUANINE NUCLEOTIDE-BINDING PROTEIN ALPHA-1 SUBUNIT"/>
    <property type="match status" value="1"/>
</dbReference>
<evidence type="ECO:0000256" key="2">
    <source>
        <dbReference type="ARBA" id="ARBA00022741"/>
    </source>
</evidence>
<dbReference type="RefSeq" id="XP_025350712.1">
    <property type="nucleotide sequence ID" value="XM_025490511.1"/>
</dbReference>